<dbReference type="Proteomes" id="UP000256328">
    <property type="component" value="Unassembled WGS sequence"/>
</dbReference>
<proteinExistence type="predicted"/>
<reference evidence="1 2" key="1">
    <citation type="journal article" date="2018" name="IMA Fungus">
        <title>IMA Genome-F 9: Draft genome sequence of Annulohypoxylon stygium, Aspergillus mulundensis, Berkeleyomyces basicola (syn. Thielaviopsis basicola), Ceratocystis smalleyi, two Cercospora beticola strains, Coleophoma cylindrospora, Fusarium fracticaudum, Phialophora cf. hyalina, and Morchella septimelata.</title>
        <authorList>
            <person name="Wingfield B.D."/>
            <person name="Bills G.F."/>
            <person name="Dong Y."/>
            <person name="Huang W."/>
            <person name="Nel W.J."/>
            <person name="Swalarsk-Parry B.S."/>
            <person name="Vaghefi N."/>
            <person name="Wilken P.M."/>
            <person name="An Z."/>
            <person name="de Beer Z.W."/>
            <person name="De Vos L."/>
            <person name="Chen L."/>
            <person name="Duong T.A."/>
            <person name="Gao Y."/>
            <person name="Hammerbacher A."/>
            <person name="Kikkert J.R."/>
            <person name="Li Y."/>
            <person name="Li H."/>
            <person name="Li K."/>
            <person name="Li Q."/>
            <person name="Liu X."/>
            <person name="Ma X."/>
            <person name="Naidoo K."/>
            <person name="Pethybridge S.J."/>
            <person name="Sun J."/>
            <person name="Steenkamp E.T."/>
            <person name="van der Nest M.A."/>
            <person name="van Wyk S."/>
            <person name="Wingfield M.J."/>
            <person name="Xiong C."/>
            <person name="Yue Q."/>
            <person name="Zhang X."/>
        </authorList>
    </citation>
    <scope>NUCLEOTIDE SEQUENCE [LARGE SCALE GENOMIC DNA]</scope>
    <source>
        <strain evidence="1 2">BP5796</strain>
    </source>
</reference>
<dbReference type="EMBL" id="PDLN01000021">
    <property type="protein sequence ID" value="RDW58268.1"/>
    <property type="molecule type" value="Genomic_DNA"/>
</dbReference>
<name>A0A3D8Q9G7_9HELO</name>
<dbReference type="AlphaFoldDB" id="A0A3D8Q9G7"/>
<dbReference type="InterPro" id="IPR036770">
    <property type="entry name" value="Ankyrin_rpt-contain_sf"/>
</dbReference>
<gene>
    <name evidence="1" type="ORF">BP5796_12198</name>
</gene>
<dbReference type="OrthoDB" id="341259at2759"/>
<sequence>MLLLEHEPNNNYNQTPPQCPSAAGTMYDIVPLPEHKTKVNSRYASGRIALMWAAWSGHKDMFNMLAAAAQVAHQRNFKFQLQHKINGNASVILGQMPLQCAFPVMEISLVKQPLETGDTEANLKDNDGRTTPWIVLV</sequence>
<organism evidence="1 2">
    <name type="scientific">Coleophoma crateriformis</name>
    <dbReference type="NCBI Taxonomy" id="565419"/>
    <lineage>
        <taxon>Eukaryota</taxon>
        <taxon>Fungi</taxon>
        <taxon>Dikarya</taxon>
        <taxon>Ascomycota</taxon>
        <taxon>Pezizomycotina</taxon>
        <taxon>Leotiomycetes</taxon>
        <taxon>Helotiales</taxon>
        <taxon>Dermateaceae</taxon>
        <taxon>Coleophoma</taxon>
    </lineage>
</organism>
<dbReference type="Gene3D" id="1.25.40.20">
    <property type="entry name" value="Ankyrin repeat-containing domain"/>
    <property type="match status" value="1"/>
</dbReference>
<evidence type="ECO:0000313" key="1">
    <source>
        <dbReference type="EMBL" id="RDW58268.1"/>
    </source>
</evidence>
<protein>
    <submittedName>
        <fullName evidence="1">Uncharacterized protein</fullName>
    </submittedName>
</protein>
<accession>A0A3D8Q9G7</accession>
<evidence type="ECO:0000313" key="2">
    <source>
        <dbReference type="Proteomes" id="UP000256328"/>
    </source>
</evidence>
<keyword evidence="2" id="KW-1185">Reference proteome</keyword>
<comment type="caution">
    <text evidence="1">The sequence shown here is derived from an EMBL/GenBank/DDBJ whole genome shotgun (WGS) entry which is preliminary data.</text>
</comment>
<dbReference type="SUPFAM" id="SSF48403">
    <property type="entry name" value="Ankyrin repeat"/>
    <property type="match status" value="1"/>
</dbReference>